<dbReference type="PROSITE" id="PS50943">
    <property type="entry name" value="HTH_CROC1"/>
    <property type="match status" value="1"/>
</dbReference>
<evidence type="ECO:0000313" key="4">
    <source>
        <dbReference type="Proteomes" id="UP000500953"/>
    </source>
</evidence>
<dbReference type="GO" id="GO:0003677">
    <property type="term" value="F:DNA binding"/>
    <property type="evidence" value="ECO:0007669"/>
    <property type="project" value="UniProtKB-KW"/>
</dbReference>
<evidence type="ECO:0000259" key="2">
    <source>
        <dbReference type="PROSITE" id="PS50943"/>
    </source>
</evidence>
<dbReference type="InterPro" id="IPR010982">
    <property type="entry name" value="Lambda_DNA-bd_dom_sf"/>
</dbReference>
<dbReference type="InterPro" id="IPR001387">
    <property type="entry name" value="Cro/C1-type_HTH"/>
</dbReference>
<evidence type="ECO:0000256" key="1">
    <source>
        <dbReference type="ARBA" id="ARBA00023125"/>
    </source>
</evidence>
<dbReference type="GO" id="GO:0005829">
    <property type="term" value="C:cytosol"/>
    <property type="evidence" value="ECO:0007669"/>
    <property type="project" value="TreeGrafter"/>
</dbReference>
<dbReference type="Pfam" id="PF13560">
    <property type="entry name" value="HTH_31"/>
    <property type="match status" value="1"/>
</dbReference>
<dbReference type="PANTHER" id="PTHR46797">
    <property type="entry name" value="HTH-TYPE TRANSCRIPTIONAL REGULATOR"/>
    <property type="match status" value="1"/>
</dbReference>
<evidence type="ECO:0000313" key="3">
    <source>
        <dbReference type="EMBL" id="QIS23715.1"/>
    </source>
</evidence>
<feature type="domain" description="HTH cro/C1-type" evidence="2">
    <location>
        <begin position="39"/>
        <end position="93"/>
    </location>
</feature>
<dbReference type="Proteomes" id="UP000500953">
    <property type="component" value="Chromosome"/>
</dbReference>
<dbReference type="GO" id="GO:0003700">
    <property type="term" value="F:DNA-binding transcription factor activity"/>
    <property type="evidence" value="ECO:0007669"/>
    <property type="project" value="TreeGrafter"/>
</dbReference>
<reference evidence="3 4" key="1">
    <citation type="journal article" date="2019" name="ACS Chem. Biol.">
        <title>Identification and Mobilization of a Cryptic Antibiotic Biosynthesis Gene Locus from a Human-Pathogenic Nocardia Isolate.</title>
        <authorList>
            <person name="Herisse M."/>
            <person name="Ishida K."/>
            <person name="Porter J.L."/>
            <person name="Howden B."/>
            <person name="Hertweck C."/>
            <person name="Stinear T.P."/>
            <person name="Pidot S.J."/>
        </authorList>
    </citation>
    <scope>NUCLEOTIDE SEQUENCE [LARGE SCALE GENOMIC DNA]</scope>
    <source>
        <strain evidence="3 4">AUSMDU00012715</strain>
    </source>
</reference>
<name>A0A6G9ZDL7_9NOCA</name>
<dbReference type="PANTHER" id="PTHR46797:SF1">
    <property type="entry name" value="METHYLPHOSPHONATE SYNTHASE"/>
    <property type="match status" value="1"/>
</dbReference>
<protein>
    <submittedName>
        <fullName evidence="3">Helix-turn-helix domain-containing protein</fullName>
    </submittedName>
</protein>
<keyword evidence="1" id="KW-0238">DNA-binding</keyword>
<organism evidence="3 4">
    <name type="scientific">Nocardia terpenica</name>
    <dbReference type="NCBI Taxonomy" id="455432"/>
    <lineage>
        <taxon>Bacteria</taxon>
        <taxon>Bacillati</taxon>
        <taxon>Actinomycetota</taxon>
        <taxon>Actinomycetes</taxon>
        <taxon>Mycobacteriales</taxon>
        <taxon>Nocardiaceae</taxon>
        <taxon>Nocardia</taxon>
    </lineage>
</organism>
<dbReference type="Gene3D" id="1.10.260.40">
    <property type="entry name" value="lambda repressor-like DNA-binding domains"/>
    <property type="match status" value="1"/>
</dbReference>
<sequence length="238" mass="26365">MLIVNIERGLFATPGWVLYLQGVQDTTARHRRTELGRRLRDLRERAGFTQVELASAAGIDRAYLVGIEAGKRNFTIDKLFALLDAIGAEPAALFSDSNAESNEQARTRKISRKDPDAVLFSLLIHSDGKVDQIKVGRYRSVDPDAGVRNRIREALDCNDPYCIKLGVAIQMWVVRDGTTARPENPAATKLLTVYSRLVGPASSWENRYFGDILVCGSDSYGASQDLDSHAVQELLDKL</sequence>
<gene>
    <name evidence="3" type="ORF">F6W96_40985</name>
</gene>
<proteinExistence type="predicted"/>
<dbReference type="AlphaFoldDB" id="A0A6G9ZDL7"/>
<accession>A0A6G9ZDL7</accession>
<dbReference type="InterPro" id="IPR050807">
    <property type="entry name" value="TransReg_Diox_bact_type"/>
</dbReference>
<dbReference type="SMART" id="SM00530">
    <property type="entry name" value="HTH_XRE"/>
    <property type="match status" value="1"/>
</dbReference>
<dbReference type="EMBL" id="CP046173">
    <property type="protein sequence ID" value="QIS23715.1"/>
    <property type="molecule type" value="Genomic_DNA"/>
</dbReference>
<dbReference type="SUPFAM" id="SSF47413">
    <property type="entry name" value="lambda repressor-like DNA-binding domains"/>
    <property type="match status" value="1"/>
</dbReference>
<dbReference type="CDD" id="cd00093">
    <property type="entry name" value="HTH_XRE"/>
    <property type="match status" value="1"/>
</dbReference>